<dbReference type="SMART" id="SM00636">
    <property type="entry name" value="Glyco_18"/>
    <property type="match status" value="1"/>
</dbReference>
<dbReference type="Proteomes" id="UP000317257">
    <property type="component" value="Unassembled WGS sequence"/>
</dbReference>
<keyword evidence="9" id="KW-0119">Carbohydrate metabolism</keyword>
<evidence type="ECO:0000313" key="14">
    <source>
        <dbReference type="EMBL" id="TWU75334.1"/>
    </source>
</evidence>
<dbReference type="GO" id="GO:0008843">
    <property type="term" value="F:endochitinase activity"/>
    <property type="evidence" value="ECO:0007669"/>
    <property type="project" value="UniProtKB-EC"/>
</dbReference>
<dbReference type="GO" id="GO:0005576">
    <property type="term" value="C:extracellular region"/>
    <property type="evidence" value="ECO:0007669"/>
    <property type="project" value="UniProtKB-SubCell"/>
</dbReference>
<gene>
    <name evidence="14" type="ORF">ED733_006881</name>
</gene>
<evidence type="ECO:0000313" key="15">
    <source>
        <dbReference type="Proteomes" id="UP000317257"/>
    </source>
</evidence>
<evidence type="ECO:0000256" key="6">
    <source>
        <dbReference type="ARBA" id="ARBA00022801"/>
    </source>
</evidence>
<dbReference type="EC" id="3.2.1.14" evidence="4"/>
<dbReference type="GO" id="GO:0008061">
    <property type="term" value="F:chitin binding"/>
    <property type="evidence" value="ECO:0007669"/>
    <property type="project" value="InterPro"/>
</dbReference>
<keyword evidence="8" id="KW-0843">Virulence</keyword>
<dbReference type="InterPro" id="IPR001579">
    <property type="entry name" value="Glyco_hydro_18_chit_AS"/>
</dbReference>
<evidence type="ECO:0000256" key="5">
    <source>
        <dbReference type="ARBA" id="ARBA00022525"/>
    </source>
</evidence>
<sequence>MWPKKKQEDDAKKWSNNRKCPDAAGKTCILYYFTLRCKVCGAEIPTKVEYLCENGRCIDEWADLHKPVDGQQGCLAALAELKRKNAHLKTLVSFGGANSSVEFAELAAGEISRQTFARQARVFCDDHGLDGIDVDWEHPNTSEQGRDFVKLIRAVREALPSPDYLVTAALPVGEYCLGNIDLAETCRMLDFLNLMAYDFTGAWTSVCGHHAQLVAASQHPDLAQSACRGVDYVLSRGVPAHKVVLGVPAYARFFPDAKGPGQTSGSNIGEMDYCDLPDEWVSGACVDDTLATASYVDHGQGGKGFVSFDVPSTVALKARYARATGLGGLFYWTGIGDRPGQESLIVAGRAVLES</sequence>
<dbReference type="InterPro" id="IPR017853">
    <property type="entry name" value="GH"/>
</dbReference>
<dbReference type="InterPro" id="IPR001223">
    <property type="entry name" value="Glyco_hydro18_cat"/>
</dbReference>
<dbReference type="PROSITE" id="PS01095">
    <property type="entry name" value="GH18_1"/>
    <property type="match status" value="1"/>
</dbReference>
<evidence type="ECO:0000256" key="7">
    <source>
        <dbReference type="ARBA" id="ARBA00023024"/>
    </source>
</evidence>
<dbReference type="SUPFAM" id="SSF51445">
    <property type="entry name" value="(Trans)glycosidases"/>
    <property type="match status" value="1"/>
</dbReference>
<evidence type="ECO:0000256" key="3">
    <source>
        <dbReference type="ARBA" id="ARBA00008682"/>
    </source>
</evidence>
<dbReference type="PANTHER" id="PTHR11177:SF228">
    <property type="entry name" value="CHITINASE"/>
    <property type="match status" value="1"/>
</dbReference>
<reference evidence="15" key="1">
    <citation type="submission" date="2018-12" db="EMBL/GenBank/DDBJ databases">
        <title>The complete genome of Metarhizium rileyi, a key fungal pathogen of Lepidoptera.</title>
        <authorList>
            <person name="Binneck E."/>
            <person name="Lastra C.C.L."/>
            <person name="Sosa-Gomez D.R."/>
        </authorList>
    </citation>
    <scope>NUCLEOTIDE SEQUENCE [LARGE SCALE GENOMIC DNA]</scope>
    <source>
        <strain evidence="15">Cep018-CH2</strain>
    </source>
</reference>
<dbReference type="GO" id="GO:0000272">
    <property type="term" value="P:polysaccharide catabolic process"/>
    <property type="evidence" value="ECO:0007669"/>
    <property type="project" value="UniProtKB-KW"/>
</dbReference>
<name>A0A5C6GDA6_METRR</name>
<dbReference type="EMBL" id="SBHS01000008">
    <property type="protein sequence ID" value="TWU75334.1"/>
    <property type="molecule type" value="Genomic_DNA"/>
</dbReference>
<evidence type="ECO:0000259" key="13">
    <source>
        <dbReference type="PROSITE" id="PS51910"/>
    </source>
</evidence>
<accession>A0A5C6GDA6</accession>
<evidence type="ECO:0000256" key="12">
    <source>
        <dbReference type="RuleBase" id="RU000489"/>
    </source>
</evidence>
<keyword evidence="5" id="KW-0964">Secreted</keyword>
<dbReference type="AlphaFoldDB" id="A0A5C6GDA6"/>
<dbReference type="GO" id="GO:0006032">
    <property type="term" value="P:chitin catabolic process"/>
    <property type="evidence" value="ECO:0007669"/>
    <property type="project" value="UniProtKB-KW"/>
</dbReference>
<proteinExistence type="inferred from homology"/>
<evidence type="ECO:0000256" key="9">
    <source>
        <dbReference type="ARBA" id="ARBA00023277"/>
    </source>
</evidence>
<comment type="similarity">
    <text evidence="3">Belongs to the glycosyl hydrolase 18 family. Chitinase class V subfamily.</text>
</comment>
<evidence type="ECO:0000256" key="8">
    <source>
        <dbReference type="ARBA" id="ARBA00023026"/>
    </source>
</evidence>
<feature type="domain" description="GH18" evidence="13">
    <location>
        <begin position="1"/>
        <end position="354"/>
    </location>
</feature>
<dbReference type="Pfam" id="PF00704">
    <property type="entry name" value="Glyco_hydro_18"/>
    <property type="match status" value="1"/>
</dbReference>
<evidence type="ECO:0000256" key="10">
    <source>
        <dbReference type="ARBA" id="ARBA00023295"/>
    </source>
</evidence>
<protein>
    <recommendedName>
        <fullName evidence="4">chitinase</fullName>
        <ecNumber evidence="4">3.2.1.14</ecNumber>
    </recommendedName>
</protein>
<evidence type="ECO:0000256" key="11">
    <source>
        <dbReference type="ARBA" id="ARBA00023326"/>
    </source>
</evidence>
<keyword evidence="6 12" id="KW-0378">Hydrolase</keyword>
<evidence type="ECO:0000256" key="4">
    <source>
        <dbReference type="ARBA" id="ARBA00012729"/>
    </source>
</evidence>
<dbReference type="Gene3D" id="3.10.50.10">
    <property type="match status" value="1"/>
</dbReference>
<dbReference type="InterPro" id="IPR029070">
    <property type="entry name" value="Chitinase_insertion_sf"/>
</dbReference>
<keyword evidence="10 12" id="KW-0326">Glycosidase</keyword>
<evidence type="ECO:0000256" key="1">
    <source>
        <dbReference type="ARBA" id="ARBA00000822"/>
    </source>
</evidence>
<comment type="caution">
    <text evidence="14">The sequence shown here is derived from an EMBL/GenBank/DDBJ whole genome shotgun (WGS) entry which is preliminary data.</text>
</comment>
<dbReference type="PANTHER" id="PTHR11177">
    <property type="entry name" value="CHITINASE"/>
    <property type="match status" value="1"/>
</dbReference>
<dbReference type="Gene3D" id="3.20.20.80">
    <property type="entry name" value="Glycosidases"/>
    <property type="match status" value="1"/>
</dbReference>
<dbReference type="InterPro" id="IPR050314">
    <property type="entry name" value="Glycosyl_Hydrlase_18"/>
</dbReference>
<comment type="subcellular location">
    <subcellularLocation>
        <location evidence="2">Secreted</location>
    </subcellularLocation>
</comment>
<dbReference type="InterPro" id="IPR011583">
    <property type="entry name" value="Chitinase_II/V-like_cat"/>
</dbReference>
<organism evidence="14 15">
    <name type="scientific">Metarhizium rileyi (strain RCEF 4871)</name>
    <name type="common">Nomuraea rileyi</name>
    <dbReference type="NCBI Taxonomy" id="1649241"/>
    <lineage>
        <taxon>Eukaryota</taxon>
        <taxon>Fungi</taxon>
        <taxon>Dikarya</taxon>
        <taxon>Ascomycota</taxon>
        <taxon>Pezizomycotina</taxon>
        <taxon>Sordariomycetes</taxon>
        <taxon>Hypocreomycetidae</taxon>
        <taxon>Hypocreales</taxon>
        <taxon>Clavicipitaceae</taxon>
        <taxon>Metarhizium</taxon>
    </lineage>
</organism>
<comment type="catalytic activity">
    <reaction evidence="1">
        <text>Random endo-hydrolysis of N-acetyl-beta-D-glucosaminide (1-&gt;4)-beta-linkages in chitin and chitodextrins.</text>
        <dbReference type="EC" id="3.2.1.14"/>
    </reaction>
</comment>
<keyword evidence="7" id="KW-0146">Chitin degradation</keyword>
<keyword evidence="11" id="KW-0624">Polysaccharide degradation</keyword>
<evidence type="ECO:0000256" key="2">
    <source>
        <dbReference type="ARBA" id="ARBA00004613"/>
    </source>
</evidence>
<dbReference type="PROSITE" id="PS51910">
    <property type="entry name" value="GH18_2"/>
    <property type="match status" value="1"/>
</dbReference>